<organism evidence="6 7">
    <name type="scientific">Pseudoxanthomonas kaohsiungensis</name>
    <dbReference type="NCBI Taxonomy" id="283923"/>
    <lineage>
        <taxon>Bacteria</taxon>
        <taxon>Pseudomonadati</taxon>
        <taxon>Pseudomonadota</taxon>
        <taxon>Gammaproteobacteria</taxon>
        <taxon>Lysobacterales</taxon>
        <taxon>Lysobacteraceae</taxon>
        <taxon>Pseudoxanthomonas</taxon>
    </lineage>
</organism>
<protein>
    <recommendedName>
        <fullName evidence="4">ADP/GDP-polyphosphate phosphotransferase</fullName>
        <ecNumber evidence="4">2.7.4.-</ecNumber>
    </recommendedName>
    <alternativeName>
        <fullName evidence="4">Polyphosphate kinase PPK2</fullName>
    </alternativeName>
</protein>
<comment type="similarity">
    <text evidence="1 4">Belongs to the polyphosphate kinase 2 (PPK2) family. Class I subfamily.</text>
</comment>
<evidence type="ECO:0000256" key="2">
    <source>
        <dbReference type="ARBA" id="ARBA00022679"/>
    </source>
</evidence>
<gene>
    <name evidence="6" type="primary">ppk2</name>
    <name evidence="6" type="ORF">ACFQ2N_05185</name>
</gene>
<feature type="domain" description="Polyphosphate kinase-2-related" evidence="5">
    <location>
        <begin position="17"/>
        <end position="238"/>
    </location>
</feature>
<dbReference type="EC" id="2.7.4.-" evidence="4"/>
<name>A0ABW3LTG4_9GAMM</name>
<evidence type="ECO:0000256" key="3">
    <source>
        <dbReference type="ARBA" id="ARBA00022777"/>
    </source>
</evidence>
<dbReference type="InterPro" id="IPR016898">
    <property type="entry name" value="Polyphosphate_phosphotransfera"/>
</dbReference>
<dbReference type="NCBIfam" id="TIGR03707">
    <property type="entry name" value="PPK2_P_aer"/>
    <property type="match status" value="1"/>
</dbReference>
<evidence type="ECO:0000256" key="1">
    <source>
        <dbReference type="ARBA" id="ARBA00009924"/>
    </source>
</evidence>
<dbReference type="PIRSF" id="PIRSF028756">
    <property type="entry name" value="PPK2_prd"/>
    <property type="match status" value="1"/>
</dbReference>
<evidence type="ECO:0000256" key="4">
    <source>
        <dbReference type="RuleBase" id="RU369062"/>
    </source>
</evidence>
<keyword evidence="7" id="KW-1185">Reference proteome</keyword>
<comment type="function">
    <text evidence="4">Uses inorganic polyphosphate (polyP) as a donor to convert GDP to GTP or ADP to ATP.</text>
</comment>
<evidence type="ECO:0000313" key="7">
    <source>
        <dbReference type="Proteomes" id="UP001597033"/>
    </source>
</evidence>
<accession>A0ABW3LTG4</accession>
<dbReference type="Proteomes" id="UP001597033">
    <property type="component" value="Unassembled WGS sequence"/>
</dbReference>
<comment type="subunit">
    <text evidence="4">Homotetramer.</text>
</comment>
<dbReference type="PANTHER" id="PTHR34383:SF1">
    <property type="entry name" value="ADP-POLYPHOSPHATE PHOSPHOTRANSFERASE"/>
    <property type="match status" value="1"/>
</dbReference>
<reference evidence="7" key="1">
    <citation type="journal article" date="2019" name="Int. J. Syst. Evol. Microbiol.">
        <title>The Global Catalogue of Microorganisms (GCM) 10K type strain sequencing project: providing services to taxonomists for standard genome sequencing and annotation.</title>
        <authorList>
            <consortium name="The Broad Institute Genomics Platform"/>
            <consortium name="The Broad Institute Genome Sequencing Center for Infectious Disease"/>
            <person name="Wu L."/>
            <person name="Ma J."/>
        </authorList>
    </citation>
    <scope>NUCLEOTIDE SEQUENCE [LARGE SCALE GENOMIC DNA]</scope>
    <source>
        <strain evidence="7">CCUG 55854</strain>
    </source>
</reference>
<dbReference type="InterPro" id="IPR022488">
    <property type="entry name" value="PPK2-related"/>
</dbReference>
<dbReference type="InterPro" id="IPR022486">
    <property type="entry name" value="PPK2_PA0141"/>
</dbReference>
<comment type="caution">
    <text evidence="6">The sequence shown here is derived from an EMBL/GenBank/DDBJ whole genome shotgun (WGS) entry which is preliminary data.</text>
</comment>
<keyword evidence="2 4" id="KW-0808">Transferase</keyword>
<sequence>MAGKKGKHPKGAKALGKGDYKDLLEPLQLELVRMAEWLQATGLRLVVLFEGRDTAGKGGAIKALSEHLNPRQCRTVALPRPTERESTQWYFQRYVAHLPAAGEMALFDRSWYNRAGVERVMGYCTHADYTAFLHQAPQFERMLVDDGILLFKYWLCVDQAEQEQRFAERHQNRLKGWKLSPVDLEARQRYDAYTRAREDMLAATHTPHAPWTLVDFNDQRCGRLTLIADLLDRLPDVEVPNDIPPLVPLKGRPHRERYRVLEPIAPYAPDKRGDGNEVR</sequence>
<dbReference type="SUPFAM" id="SSF52540">
    <property type="entry name" value="P-loop containing nucleoside triphosphate hydrolases"/>
    <property type="match status" value="1"/>
</dbReference>
<dbReference type="Gene3D" id="3.40.50.300">
    <property type="entry name" value="P-loop containing nucleotide triphosphate hydrolases"/>
    <property type="match status" value="1"/>
</dbReference>
<keyword evidence="3 4" id="KW-0418">Kinase</keyword>
<dbReference type="PANTHER" id="PTHR34383">
    <property type="entry name" value="POLYPHOSPHATE:AMP PHOSPHOTRANSFERASE-RELATED"/>
    <property type="match status" value="1"/>
</dbReference>
<proteinExistence type="inferred from homology"/>
<dbReference type="GO" id="GO:0008976">
    <property type="term" value="F:polyphosphate kinase activity"/>
    <property type="evidence" value="ECO:0007669"/>
    <property type="project" value="UniProtKB-EC"/>
</dbReference>
<dbReference type="InterPro" id="IPR027417">
    <property type="entry name" value="P-loop_NTPase"/>
</dbReference>
<evidence type="ECO:0000313" key="6">
    <source>
        <dbReference type="EMBL" id="MFD1041745.1"/>
    </source>
</evidence>
<dbReference type="EMBL" id="JBHTKN010000002">
    <property type="protein sequence ID" value="MFD1041745.1"/>
    <property type="molecule type" value="Genomic_DNA"/>
</dbReference>
<dbReference type="Pfam" id="PF03976">
    <property type="entry name" value="PPK2"/>
    <property type="match status" value="1"/>
</dbReference>
<dbReference type="RefSeq" id="WP_162376503.1">
    <property type="nucleotide sequence ID" value="NZ_JAYRDL010000023.1"/>
</dbReference>
<evidence type="ECO:0000259" key="5">
    <source>
        <dbReference type="Pfam" id="PF03976"/>
    </source>
</evidence>